<evidence type="ECO:0000259" key="3">
    <source>
        <dbReference type="Pfam" id="PF24915"/>
    </source>
</evidence>
<dbReference type="Pfam" id="PF24915">
    <property type="entry name" value="Spectrin_SESTD1"/>
    <property type="match status" value="1"/>
</dbReference>
<dbReference type="GO" id="GO:0080025">
    <property type="term" value="F:phosphatidylinositol-3,5-bisphosphate binding"/>
    <property type="evidence" value="ECO:0007669"/>
    <property type="project" value="TreeGrafter"/>
</dbReference>
<dbReference type="GO" id="GO:0032266">
    <property type="term" value="F:phosphatidylinositol-3-phosphate binding"/>
    <property type="evidence" value="ECO:0007669"/>
    <property type="project" value="TreeGrafter"/>
</dbReference>
<keyword evidence="2" id="KW-0175">Coiled coil</keyword>
<dbReference type="SUPFAM" id="SSF46966">
    <property type="entry name" value="Spectrin repeat"/>
    <property type="match status" value="2"/>
</dbReference>
<dbReference type="InterPro" id="IPR056804">
    <property type="entry name" value="Spectrin_SESTD1"/>
</dbReference>
<dbReference type="GO" id="GO:0005546">
    <property type="term" value="F:phosphatidylinositol-4,5-bisphosphate binding"/>
    <property type="evidence" value="ECO:0007669"/>
    <property type="project" value="TreeGrafter"/>
</dbReference>
<feature type="coiled-coil region" evidence="2">
    <location>
        <begin position="591"/>
        <end position="618"/>
    </location>
</feature>
<reference evidence="4" key="1">
    <citation type="submission" date="2023-10" db="EMBL/GenBank/DDBJ databases">
        <title>Genome assembly of Pristionchus species.</title>
        <authorList>
            <person name="Yoshida K."/>
            <person name="Sommer R.J."/>
        </authorList>
    </citation>
    <scope>NUCLEOTIDE SEQUENCE</scope>
    <source>
        <strain evidence="4">RS5133</strain>
    </source>
</reference>
<feature type="domain" description="SESTD1-like spectrin repeats region" evidence="3">
    <location>
        <begin position="368"/>
        <end position="476"/>
    </location>
</feature>
<keyword evidence="5" id="KW-1185">Reference proteome</keyword>
<evidence type="ECO:0000256" key="2">
    <source>
        <dbReference type="SAM" id="Coils"/>
    </source>
</evidence>
<evidence type="ECO:0000313" key="4">
    <source>
        <dbReference type="EMBL" id="GMT28302.1"/>
    </source>
</evidence>
<dbReference type="PANTHER" id="PTHR46607">
    <property type="entry name" value="SEC14 DOMAIN AND SPECTRIN REPEAT-CONTAINING PROTEIN 1"/>
    <property type="match status" value="1"/>
</dbReference>
<keyword evidence="1" id="KW-0677">Repeat</keyword>
<accession>A0AAV5WEE5</accession>
<comment type="caution">
    <text evidence="4">The sequence shown here is derived from an EMBL/GenBank/DDBJ whole genome shotgun (WGS) entry which is preliminary data.</text>
</comment>
<evidence type="ECO:0000313" key="5">
    <source>
        <dbReference type="Proteomes" id="UP001432322"/>
    </source>
</evidence>
<organism evidence="4 5">
    <name type="scientific">Pristionchus fissidentatus</name>
    <dbReference type="NCBI Taxonomy" id="1538716"/>
    <lineage>
        <taxon>Eukaryota</taxon>
        <taxon>Metazoa</taxon>
        <taxon>Ecdysozoa</taxon>
        <taxon>Nematoda</taxon>
        <taxon>Chromadorea</taxon>
        <taxon>Rhabditida</taxon>
        <taxon>Rhabditina</taxon>
        <taxon>Diplogasteromorpha</taxon>
        <taxon>Diplogasteroidea</taxon>
        <taxon>Neodiplogasteridae</taxon>
        <taxon>Pristionchus</taxon>
    </lineage>
</organism>
<dbReference type="Proteomes" id="UP001432322">
    <property type="component" value="Unassembled WGS sequence"/>
</dbReference>
<dbReference type="Gene3D" id="1.20.58.60">
    <property type="match status" value="2"/>
</dbReference>
<gene>
    <name evidence="4" type="ORF">PFISCL1PPCAC_19599</name>
</gene>
<dbReference type="GO" id="GO:0043325">
    <property type="term" value="F:phosphatidylinositol-3,4-bisphosphate binding"/>
    <property type="evidence" value="ECO:0007669"/>
    <property type="project" value="TreeGrafter"/>
</dbReference>
<proteinExistence type="predicted"/>
<dbReference type="EMBL" id="BTSY01000005">
    <property type="protein sequence ID" value="GMT28302.1"/>
    <property type="molecule type" value="Genomic_DNA"/>
</dbReference>
<protein>
    <recommendedName>
        <fullName evidence="3">SESTD1-like spectrin repeats region domain-containing protein</fullName>
    </recommendedName>
</protein>
<dbReference type="AlphaFoldDB" id="A0AAV5WEE5"/>
<name>A0AAV5WEE5_9BILA</name>
<evidence type="ECO:0000256" key="1">
    <source>
        <dbReference type="ARBA" id="ARBA00022737"/>
    </source>
</evidence>
<dbReference type="GO" id="GO:0010314">
    <property type="term" value="F:phosphatidylinositol-5-phosphate binding"/>
    <property type="evidence" value="ECO:0007669"/>
    <property type="project" value="TreeGrafter"/>
</dbReference>
<feature type="coiled-coil region" evidence="2">
    <location>
        <begin position="492"/>
        <end position="536"/>
    </location>
</feature>
<feature type="non-terminal residue" evidence="4">
    <location>
        <position position="1"/>
    </location>
</feature>
<sequence>TKRMEVSKYRDRLLTDTVFLPGSRDIWGSPLLFVIPPPLITSVTPSVEEGTHLPLSYNQLVSIIGYLSIIPNETAVEKGFTVIVDGRRVPPKIVITVLKAVQQGLYKKVRQAVIIQPDKFLDQQKLNLDLLLEAFAFKIPCVSIHKLTKFVNISSLPEVFGGVYSYEAKEWINNRERVEKMIRDLGSILSGLKIEKATTLNETHEKILKSGEELANELATSSSNEDDHHSALILRRLVAQSNDVLNEPARKAKVIEEMETSRLAERHTRQMNGLLDWLEGVGQNWLDKLREIGESRDEARQMVQQHTQLKAKVQELEMQTEELSEMGTKLMEALPNHANSIDKSRTHLKCVVADFSARVQRGIEMAEKSDNFHEKMNHFTRRADSILDSLLCSDSARDPSTAIAQRAKMEEEVEQLKGAYDDLKGSGTEFIQDLASNEKSRFAKRSGNDYSYGIIHIQEQLRSANERRNRCLDMVDVRLLQLQHSIQLFTCEKDAEQSIEWLNEMKNTLNNQYVQIEYSQEEVDHLREDHAKLEAAAKSTFDYGKDLCQAALVLRRSLRMEQKRGMEDKLEQVCTQFCRSLSEKEAKLALTEAYLGTIQEIEDQLDSIERRARNMGDRPAKHVYLAADRRKVSSDLADLRHMGEAISTHINNQSSFPAETRTSKMKSIGDRVDSLLRRQREIEKLFDADSAPLSSPLNLDLPTIDE</sequence>
<dbReference type="PANTHER" id="PTHR46607:SF1">
    <property type="entry name" value="SEC14 DOMAIN AND SPECTRIN REPEAT-CONTAINING PROTEIN 1"/>
    <property type="match status" value="1"/>
</dbReference>
<feature type="coiled-coil region" evidence="2">
    <location>
        <begin position="299"/>
        <end position="326"/>
    </location>
</feature>
<dbReference type="GO" id="GO:0070273">
    <property type="term" value="F:phosphatidylinositol-4-phosphate binding"/>
    <property type="evidence" value="ECO:0007669"/>
    <property type="project" value="TreeGrafter"/>
</dbReference>